<evidence type="ECO:0000256" key="4">
    <source>
        <dbReference type="SAM" id="MobiDB-lite"/>
    </source>
</evidence>
<dbReference type="STRING" id="178035.A0A154PSH8"/>
<dbReference type="PROSITE" id="PS51808">
    <property type="entry name" value="CHCH"/>
    <property type="match status" value="1"/>
</dbReference>
<keyword evidence="3" id="KW-0496">Mitochondrion</keyword>
<gene>
    <name evidence="5" type="ORF">WN55_07555</name>
</gene>
<comment type="similarity">
    <text evidence="1 3">Belongs to the CMC family.</text>
</comment>
<dbReference type="GO" id="GO:0005739">
    <property type="term" value="C:mitochondrion"/>
    <property type="evidence" value="ECO:0007669"/>
    <property type="project" value="UniProtKB-SubCell"/>
</dbReference>
<dbReference type="Proteomes" id="UP000076502">
    <property type="component" value="Unassembled WGS sequence"/>
</dbReference>
<dbReference type="EMBL" id="KQ435134">
    <property type="protein sequence ID" value="KZC14875.1"/>
    <property type="molecule type" value="Genomic_DNA"/>
</dbReference>
<dbReference type="Pfam" id="PF08583">
    <property type="entry name" value="Cmc1"/>
    <property type="match status" value="1"/>
</dbReference>
<comment type="subcellular location">
    <subcellularLocation>
        <location evidence="3">Mitochondrion</location>
    </subcellularLocation>
</comment>
<proteinExistence type="inferred from homology"/>
<accession>A0A154PSH8</accession>
<dbReference type="PANTHER" id="PTHR22977:SF5">
    <property type="entry name" value="COX ASSEMBLY MITOCHONDRIAL PROTEIN HOMOLOG"/>
    <property type="match status" value="1"/>
</dbReference>
<dbReference type="InterPro" id="IPR013892">
    <property type="entry name" value="Cyt_c_biogenesis_Cmc1-like"/>
</dbReference>
<name>A0A154PSH8_DUFNO</name>
<feature type="region of interest" description="Disordered" evidence="4">
    <location>
        <begin position="1"/>
        <end position="24"/>
    </location>
</feature>
<reference evidence="5 6" key="1">
    <citation type="submission" date="2015-07" db="EMBL/GenBank/DDBJ databases">
        <title>The genome of Dufourea novaeangliae.</title>
        <authorList>
            <person name="Pan H."/>
            <person name="Kapheim K."/>
        </authorList>
    </citation>
    <scope>NUCLEOTIDE SEQUENCE [LARGE SCALE GENOMIC DNA]</scope>
    <source>
        <strain evidence="5">0120121106</strain>
        <tissue evidence="5">Whole body</tissue>
    </source>
</reference>
<evidence type="ECO:0000313" key="6">
    <source>
        <dbReference type="Proteomes" id="UP000076502"/>
    </source>
</evidence>
<organism evidence="5 6">
    <name type="scientific">Dufourea novaeangliae</name>
    <name type="common">Sweat bee</name>
    <dbReference type="NCBI Taxonomy" id="178035"/>
    <lineage>
        <taxon>Eukaryota</taxon>
        <taxon>Metazoa</taxon>
        <taxon>Ecdysozoa</taxon>
        <taxon>Arthropoda</taxon>
        <taxon>Hexapoda</taxon>
        <taxon>Insecta</taxon>
        <taxon>Pterygota</taxon>
        <taxon>Neoptera</taxon>
        <taxon>Endopterygota</taxon>
        <taxon>Hymenoptera</taxon>
        <taxon>Apocrita</taxon>
        <taxon>Aculeata</taxon>
        <taxon>Apoidea</taxon>
        <taxon>Anthophila</taxon>
        <taxon>Halictidae</taxon>
        <taxon>Rophitinae</taxon>
        <taxon>Dufourea</taxon>
    </lineage>
</organism>
<keyword evidence="6" id="KW-1185">Reference proteome</keyword>
<sequence>MTGEVETTNKLRSRKGPHGLGDPNDYSLRKVEEDVLIPQKMRDKAREQKCVKEVEEFSQCCKDASYFMGFKCREQNSALKLCMEKWYCDEKFKEECKQEYLEERKQYRITGVPKKYRSMKQVSS</sequence>
<evidence type="ECO:0000313" key="5">
    <source>
        <dbReference type="EMBL" id="KZC14875.1"/>
    </source>
</evidence>
<dbReference type="OMA" id="NIMPHYS"/>
<dbReference type="PANTHER" id="PTHR22977">
    <property type="entry name" value="COX ASSEMBLY MITOCHONDRIAL PROTEIN"/>
    <property type="match status" value="1"/>
</dbReference>
<dbReference type="OrthoDB" id="6224010at2759"/>
<evidence type="ECO:0000256" key="3">
    <source>
        <dbReference type="RuleBase" id="RU364104"/>
    </source>
</evidence>
<protein>
    <recommendedName>
        <fullName evidence="3">COX assembly mitochondrial protein</fullName>
    </recommendedName>
</protein>
<evidence type="ECO:0000256" key="2">
    <source>
        <dbReference type="ARBA" id="ARBA00023157"/>
    </source>
</evidence>
<keyword evidence="2" id="KW-1015">Disulfide bond</keyword>
<feature type="compositionally biased region" description="Polar residues" evidence="4">
    <location>
        <begin position="1"/>
        <end position="10"/>
    </location>
</feature>
<dbReference type="AlphaFoldDB" id="A0A154PSH8"/>
<evidence type="ECO:0000256" key="1">
    <source>
        <dbReference type="ARBA" id="ARBA00007347"/>
    </source>
</evidence>